<comment type="caution">
    <text evidence="5">The sequence shown here is derived from an EMBL/GenBank/DDBJ whole genome shotgun (WGS) entry which is preliminary data.</text>
</comment>
<dbReference type="RefSeq" id="WP_377317407.1">
    <property type="nucleotide sequence ID" value="NZ_JBHUIY010000028.1"/>
</dbReference>
<name>A0ABW5CDB8_9PROT</name>
<proteinExistence type="predicted"/>
<keyword evidence="6" id="KW-1185">Reference proteome</keyword>
<dbReference type="Gene3D" id="3.30.2400.10">
    <property type="entry name" value="Major capsid protein gp5"/>
    <property type="match status" value="1"/>
</dbReference>
<organism evidence="5 6">
    <name type="scientific">Phaeospirillum tilakii</name>
    <dbReference type="NCBI Taxonomy" id="741673"/>
    <lineage>
        <taxon>Bacteria</taxon>
        <taxon>Pseudomonadati</taxon>
        <taxon>Pseudomonadota</taxon>
        <taxon>Alphaproteobacteria</taxon>
        <taxon>Rhodospirillales</taxon>
        <taxon>Rhodospirillaceae</taxon>
        <taxon>Phaeospirillum</taxon>
    </lineage>
</organism>
<dbReference type="SUPFAM" id="SSF56563">
    <property type="entry name" value="Major capsid protein gp5"/>
    <property type="match status" value="1"/>
</dbReference>
<reference evidence="6" key="1">
    <citation type="journal article" date="2019" name="Int. J. Syst. Evol. Microbiol.">
        <title>The Global Catalogue of Microorganisms (GCM) 10K type strain sequencing project: providing services to taxonomists for standard genome sequencing and annotation.</title>
        <authorList>
            <consortium name="The Broad Institute Genomics Platform"/>
            <consortium name="The Broad Institute Genome Sequencing Center for Infectious Disease"/>
            <person name="Wu L."/>
            <person name="Ma J."/>
        </authorList>
    </citation>
    <scope>NUCLEOTIDE SEQUENCE [LARGE SCALE GENOMIC DNA]</scope>
    <source>
        <strain evidence="6">KCTC 15012</strain>
    </source>
</reference>
<dbReference type="NCBIfam" id="TIGR01554">
    <property type="entry name" value="major_cap_HK97"/>
    <property type="match status" value="1"/>
</dbReference>
<evidence type="ECO:0000313" key="5">
    <source>
        <dbReference type="EMBL" id="MFD2234817.1"/>
    </source>
</evidence>
<sequence>MPRGNDDTEFKTAPEPGDLPKVIEQLGSAFEEFKAKIETEQKEIKAGLRAAPADLTKVEKALDGLQAAKDAIEAKAAAERKRLDDLEKLLRRPGGGGGADLQEAELKSFNLLTIAHANRLSRPRPTGLQPEDYASYRKGFEAYLRGGDQRIDEADRKAMSVGSDPDGGLLVQADVTGRIVSRVYETCPIRQIAATQTISTDALKGVIDNDEAGDMVMVGETTAPGATSTPQIGEWRIPVFEGAVEPKATQQLLEDAAVDVEAWLAKKVADKIARGQNRRFVLGNGVNEPRGLATYPTAATGDGSRSWGTLEHVATGVSGAFASSNPADILFDLIGAFKDAYLQNARFLTRREVITMVRKFKETGTGQYLWQPGLQAGQPQQLVGFPVTIAQDMPALSAGSLSLAFGDFAEGYQIVDRLGMTTIRDNLTLKPYIKFYTRVRFGGGVLNFEAVKFIKFGA</sequence>
<evidence type="ECO:0000256" key="3">
    <source>
        <dbReference type="SAM" id="MobiDB-lite"/>
    </source>
</evidence>
<comment type="subcellular location">
    <subcellularLocation>
        <location evidence="1">Virion</location>
    </subcellularLocation>
</comment>
<dbReference type="EMBL" id="JBHUIY010000028">
    <property type="protein sequence ID" value="MFD2234817.1"/>
    <property type="molecule type" value="Genomic_DNA"/>
</dbReference>
<feature type="region of interest" description="Disordered" evidence="3">
    <location>
        <begin position="1"/>
        <end position="20"/>
    </location>
</feature>
<feature type="compositionally biased region" description="Basic and acidic residues" evidence="3">
    <location>
        <begin position="1"/>
        <end position="12"/>
    </location>
</feature>
<keyword evidence="2" id="KW-0175">Coiled coil</keyword>
<feature type="coiled-coil region" evidence="2">
    <location>
        <begin position="23"/>
        <end position="89"/>
    </location>
</feature>
<feature type="domain" description="Phage capsid-like C-terminal" evidence="4">
    <location>
        <begin position="167"/>
        <end position="456"/>
    </location>
</feature>
<dbReference type="Gene3D" id="3.30.2320.10">
    <property type="entry name" value="hypothetical protein PF0899 domain"/>
    <property type="match status" value="1"/>
</dbReference>
<gene>
    <name evidence="5" type="ORF">ACFSNB_13475</name>
</gene>
<dbReference type="Pfam" id="PF05065">
    <property type="entry name" value="Phage_capsid"/>
    <property type="match status" value="1"/>
</dbReference>
<dbReference type="InterPro" id="IPR054612">
    <property type="entry name" value="Phage_capsid-like_C"/>
</dbReference>
<dbReference type="Proteomes" id="UP001597296">
    <property type="component" value="Unassembled WGS sequence"/>
</dbReference>
<evidence type="ECO:0000256" key="2">
    <source>
        <dbReference type="SAM" id="Coils"/>
    </source>
</evidence>
<dbReference type="InterPro" id="IPR024455">
    <property type="entry name" value="Phage_capsid"/>
</dbReference>
<evidence type="ECO:0000259" key="4">
    <source>
        <dbReference type="Pfam" id="PF05065"/>
    </source>
</evidence>
<evidence type="ECO:0000256" key="1">
    <source>
        <dbReference type="ARBA" id="ARBA00004328"/>
    </source>
</evidence>
<accession>A0ABW5CDB8</accession>
<protein>
    <submittedName>
        <fullName evidence="5">Phage major capsid protein</fullName>
    </submittedName>
</protein>
<evidence type="ECO:0000313" key="6">
    <source>
        <dbReference type="Proteomes" id="UP001597296"/>
    </source>
</evidence>